<sequence length="82" mass="8791">MTPGQVSPPVRGPGGYHLIRLEEKHVATLDNVGAMIEAQLREEARDRAIAQLVQARSARLDAAAASGHAAQPADNRDRQALQ</sequence>
<name>W4SBK4_9XANT</name>
<accession>W4SBK4</accession>
<proteinExistence type="predicted"/>
<evidence type="ECO:0000313" key="3">
    <source>
        <dbReference type="Proteomes" id="UP000019143"/>
    </source>
</evidence>
<gene>
    <name evidence="2" type="ORF">XPU_4846</name>
</gene>
<evidence type="ECO:0000256" key="1">
    <source>
        <dbReference type="SAM" id="MobiDB-lite"/>
    </source>
</evidence>
<dbReference type="Gene3D" id="3.10.50.40">
    <property type="match status" value="1"/>
</dbReference>
<evidence type="ECO:0008006" key="4">
    <source>
        <dbReference type="Google" id="ProtNLM"/>
    </source>
</evidence>
<feature type="compositionally biased region" description="Low complexity" evidence="1">
    <location>
        <begin position="60"/>
        <end position="73"/>
    </location>
</feature>
<evidence type="ECO:0000313" key="2">
    <source>
        <dbReference type="EMBL" id="GAE53314.1"/>
    </source>
</evidence>
<protein>
    <recommendedName>
        <fullName evidence="4">Peptidylprolyl isomerase</fullName>
    </recommendedName>
</protein>
<comment type="caution">
    <text evidence="2">The sequence shown here is derived from an EMBL/GenBank/DDBJ whole genome shotgun (WGS) entry which is preliminary data.</text>
</comment>
<dbReference type="EMBL" id="BAVB01000425">
    <property type="protein sequence ID" value="GAE53314.1"/>
    <property type="molecule type" value="Genomic_DNA"/>
</dbReference>
<dbReference type="GO" id="GO:0003755">
    <property type="term" value="F:peptidyl-prolyl cis-trans isomerase activity"/>
    <property type="evidence" value="ECO:0007669"/>
    <property type="project" value="InterPro"/>
</dbReference>
<organism evidence="2 3">
    <name type="scientific">Xanthomonas arboricola pv. pruni str. MAFF 311562</name>
    <dbReference type="NCBI Taxonomy" id="1414836"/>
    <lineage>
        <taxon>Bacteria</taxon>
        <taxon>Pseudomonadati</taxon>
        <taxon>Pseudomonadota</taxon>
        <taxon>Gammaproteobacteria</taxon>
        <taxon>Lysobacterales</taxon>
        <taxon>Lysobacteraceae</taxon>
        <taxon>Xanthomonas</taxon>
    </lineage>
</organism>
<feature type="region of interest" description="Disordered" evidence="1">
    <location>
        <begin position="60"/>
        <end position="82"/>
    </location>
</feature>
<reference evidence="2 3" key="1">
    <citation type="submission" date="2014-01" db="EMBL/GenBank/DDBJ databases">
        <title>Genome sequence and analysis of Xanthomonas arboricola pv. pruni.</title>
        <authorList>
            <person name="Fujikawa T."/>
            <person name="Nakazono-Nagaoka E."/>
        </authorList>
    </citation>
    <scope>NUCLEOTIDE SEQUENCE [LARGE SCALE GENOMIC DNA]</scope>
    <source>
        <strain evidence="3">MAFF 311562</strain>
    </source>
</reference>
<dbReference type="AlphaFoldDB" id="W4SBK4"/>
<dbReference type="InterPro" id="IPR046357">
    <property type="entry name" value="PPIase_dom_sf"/>
</dbReference>
<dbReference type="Proteomes" id="UP000019143">
    <property type="component" value="Unassembled WGS sequence"/>
</dbReference>